<sequence length="2493" mass="265424">MSSFPEDAIAIVGAACRLPGGISDLSAFWTALAEGRDLVTTVPPDRFDAARLLDHGQLRTTAGGFLEDIAGFDADFFGVSPREASRLDPQQRLMLELTVEAVDDAGYDRRELAGSDTAVFVGLSSHDYWDLQAADNRSMNAYTMAGGVACNAANRVSYFMDWHGESEAVDTACSSALTALHRGCEQLRAGLSRSVLVGAAQMLISPLTQIGFASAGLLSPSGRCRTFSAEADGYVRSEGGGVVLLKRLRDAVSDGDRVHAVVLATGANSDGRTAGLSLPNSAAQEALLRDVYTRAGVAPDELVYVEAHGTGTPAGDPIECSALSQVLARRRSPVSGPLPIGSVKSNLGHLEPGAGMAGLLKAILVLRHGRIPRTLHAENLNPNIPFEDWRLEPVRDVRSFRPADRPVVGVNSFGFGGANAHVVLTSTAVGTALPPQQRRHVPVIVSGRTPQAVAQAAARMAERLTRADTPGSEDFHDLAYTSSCRRGHHEHRAVVLAADTEDAAAGMRALAVGEQPTATAVDEAMPTGRIAFVFSGNGSQWAGMGADLLASEPVFRTAVEEVDAELAGHLGWSVADALSRGADDPARLAATEVAQPLLFAVQVGLVALLKSAGITPSAVLGHSIGEVAAAYTAGALDLPAAALVLASRGQCQRLTAGQGRMAAVGLSEDAARTELSTYDGRLEIAGVNSAQDVTLTGPEEDLRHLERALSPRGVFFRMLDLDYAFHSRFMDPLRESLRTALAGLRPGRPAIPFASTVTGLLCDDDDVLDAAYWWRNVREPVRFAGAVESVLIEGCDLLVEIGPHPVLATYLKRLAASSASPAAVVATCRRQADGPAAVRDAIARLLASGAPVDRTAFFPQPRRVVELPAYAWQRDRHWNGEPSWWNSGGGGGEPCAHPLLGDRLPTADPVWSGPLRPAGVPWLGDHQVEGSVVLPAAAYLEMAFAAARENGVDGPVEVQHFAVTKAMIVPWEERVDDVQAQVSLTHEGRTLRVTSRQAGEGDWREHAKGQVRPLLRPRPADLDITGLRTRLGPGTAPDGNYRVAAEAGLDLGPAFQVLTDVFPGEREALAAFRCALPADGYRAHPTLLDGVLQAGLFAGLHNGLQDDALMLPAAIDTVRLWHDPPAQGWVHARCREVSPFEASYDLTATDEHGRVVLEIEGCRLRRVERVTTAPQRLETVLRAAPKPSEPFVSALPSPSRLLAASAAARAAVLARHRDTVVETRRHVRLLQAHFVAQAMADILPGRAELTVTDLLEAGVRPEYTRLCRVLLALAAEHGLLEMCSPATPRGGPGGGAAEDRWRVLAPGHPEDALATALRTGHRQDPSAFTLYSHCGARLADVLCGRLDAMDLLFSEADRHLLEQLYTEVTESRLHNETARELLRAAVASWPAGQPLRILEVGGGTGATTAALLEVLPRDRTRYTFTDVSASFLPRAQAQFSDYDFVEHAVLDLDRDPVEQGFAEGSFDLIVASNVLHATADLRTSLGHVRQLLAPRGQLLATEIHDPRTWVGVFGLLDSFWSFQDTGLRTDSPLMTAPQWADLLADCGFTDVRHVGETPEPAALEQSVMLARRSEPSTWPPREPVCPPEKPVHWVLLAEDATGGLARTLAGALGDGAGAQVSVVDARAAQGGLPALIPDDADQLHVVFLLDEDPNAAADAHAALDEAVRRLGVLAELATCEQLVAAQAAELSVITRPSGALPAPEASTHVRDAAVWGAARTFANEHPSVVVRRISLERGPDQLRDARRLVRELSDPADEVEVVLTAGGRFVPRLVALRAVTEAPDAGHDKPYRLELRKPALTPHLAWIPEQPPAPGPDEVLIDVRAVGLNYHDAMVASGLMPPGADEGAPDASRLGLECAGVITSVGSAVTEFAPGDRVFAIMYGALSSQVIAHRQLVGKLPEGMDFAAAATLPLVYLTVHHGLRSLAQVAPGETILVHGGAGGVGLAVVDIARACGAQVIATAGTPAKRNLLSLLGVEHVLDSRSLTFADDVRRVTDGAGVDIVVNSLAGEALTRSLELLRAGGRFIELGKRDVYANAPLPMRLLRDNISVFVVDIARLAALTPEVAGIGLREVTRDIHEKLYSPVLHTTFSAAQVQRAVHTLQHSRHVGKIVVDLGTPPPVERATEPAPLDPAGTYLVVGGLSGLGAETVHWLVEHGVRRLALVGRRGALTPGAAELLADLADHGVHVVVHAVDVTDAQALRGILKEADAEGHPVRGVVHSAMHTDDGPLKELTEDRIRAVLAPKFLGVTLLDELTGRTPLDLFVGYSSISAVIGNLGQSAYCAGNLYIEALMRRRRQSGRPGLAVAWGVIGETGFTARDQRLSDRLSDIGIRPMAPSEACVSLGELLATERENAVVGHFDWPRMRQVMPTTNTPLFTEGVAWATQESEMGGTDLRQRLAGLPADEALATVADVLAAELARVLGLQPDRVDRSRPLDQLGLDSLMSTELVVAVRRRLGCDLPSLEVMTATDLHDLARRTLPRLRPRTAASSS</sequence>
<evidence type="ECO:0000256" key="3">
    <source>
        <dbReference type="ARBA" id="ARBA00022553"/>
    </source>
</evidence>
<dbReference type="InterPro" id="IPR049900">
    <property type="entry name" value="PKS_mFAS_DH"/>
</dbReference>
<dbReference type="InterPro" id="IPR016035">
    <property type="entry name" value="Acyl_Trfase/lysoPLipase"/>
</dbReference>
<feature type="domain" description="Ketosynthase family 3 (KS3)" evidence="11">
    <location>
        <begin position="6"/>
        <end position="426"/>
    </location>
</feature>
<keyword evidence="7" id="KW-0511">Multifunctional enzyme</keyword>
<evidence type="ECO:0000259" key="11">
    <source>
        <dbReference type="PROSITE" id="PS52004"/>
    </source>
</evidence>
<feature type="domain" description="PKS/mFAS DH" evidence="12">
    <location>
        <begin position="897"/>
        <end position="1173"/>
    </location>
</feature>
<keyword evidence="8" id="KW-0012">Acyltransferase</keyword>
<dbReference type="SUPFAM" id="SSF50129">
    <property type="entry name" value="GroES-like"/>
    <property type="match status" value="1"/>
</dbReference>
<keyword evidence="2" id="KW-0596">Phosphopantetheine</keyword>
<dbReference type="InterPro" id="IPR020806">
    <property type="entry name" value="PKS_PP-bd"/>
</dbReference>
<keyword evidence="5" id="KW-0521">NADP</keyword>
<dbReference type="InterPro" id="IPR016036">
    <property type="entry name" value="Malonyl_transacylase_ACP-bd"/>
</dbReference>
<dbReference type="InterPro" id="IPR016039">
    <property type="entry name" value="Thiolase-like"/>
</dbReference>
<dbReference type="CDD" id="cd00833">
    <property type="entry name" value="PKS"/>
    <property type="match status" value="1"/>
</dbReference>
<dbReference type="Pfam" id="PF00109">
    <property type="entry name" value="ketoacyl-synt"/>
    <property type="match status" value="1"/>
</dbReference>
<dbReference type="Gene3D" id="3.10.129.110">
    <property type="entry name" value="Polyketide synthase dehydratase"/>
    <property type="match status" value="1"/>
</dbReference>
<dbReference type="SMART" id="SM00826">
    <property type="entry name" value="PKS_DH"/>
    <property type="match status" value="1"/>
</dbReference>
<dbReference type="PROSITE" id="PS00012">
    <property type="entry name" value="PHOSPHOPANTETHEINE"/>
    <property type="match status" value="1"/>
</dbReference>
<organism evidence="13 14">
    <name type="scientific">Streptomyces niveiscabiei</name>
    <dbReference type="NCBI Taxonomy" id="164115"/>
    <lineage>
        <taxon>Bacteria</taxon>
        <taxon>Bacillati</taxon>
        <taxon>Actinomycetota</taxon>
        <taxon>Actinomycetes</taxon>
        <taxon>Kitasatosporales</taxon>
        <taxon>Streptomycetaceae</taxon>
        <taxon>Streptomyces</taxon>
    </lineage>
</organism>
<dbReference type="InterPro" id="IPR020807">
    <property type="entry name" value="PKS_DH"/>
</dbReference>
<dbReference type="Gene3D" id="3.40.50.150">
    <property type="entry name" value="Vaccinia Virus protein VP39"/>
    <property type="match status" value="1"/>
</dbReference>
<dbReference type="SUPFAM" id="SSF51735">
    <property type="entry name" value="NAD(P)-binding Rossmann-fold domains"/>
    <property type="match status" value="3"/>
</dbReference>
<dbReference type="Pfam" id="PF21089">
    <property type="entry name" value="PKS_DH_N"/>
    <property type="match status" value="1"/>
</dbReference>
<dbReference type="SUPFAM" id="SSF53901">
    <property type="entry name" value="Thiolase-like"/>
    <property type="match status" value="1"/>
</dbReference>
<dbReference type="InterPro" id="IPR049552">
    <property type="entry name" value="PKS_DH_N"/>
</dbReference>
<dbReference type="PROSITE" id="PS52019">
    <property type="entry name" value="PKS_MFAS_DH"/>
    <property type="match status" value="1"/>
</dbReference>
<feature type="active site" description="Proton donor; for dehydratase activity" evidence="9">
    <location>
        <position position="1089"/>
    </location>
</feature>
<dbReference type="Pfam" id="PF00698">
    <property type="entry name" value="Acyl_transf_1"/>
    <property type="match status" value="1"/>
</dbReference>
<dbReference type="InterPro" id="IPR018201">
    <property type="entry name" value="Ketoacyl_synth_AS"/>
</dbReference>
<feature type="region of interest" description="C-terminal hotdog fold" evidence="9">
    <location>
        <begin position="1032"/>
        <end position="1173"/>
    </location>
</feature>
<feature type="active site" description="Proton acceptor; for dehydratase activity" evidence="9">
    <location>
        <position position="926"/>
    </location>
</feature>
<dbReference type="SMART" id="SM00827">
    <property type="entry name" value="PKS_AT"/>
    <property type="match status" value="1"/>
</dbReference>
<comment type="pathway">
    <text evidence="1">Antibiotic biosynthesis.</text>
</comment>
<evidence type="ECO:0000256" key="2">
    <source>
        <dbReference type="ARBA" id="ARBA00022450"/>
    </source>
</evidence>
<dbReference type="PROSITE" id="PS00606">
    <property type="entry name" value="KS3_1"/>
    <property type="match status" value="1"/>
</dbReference>
<evidence type="ECO:0000256" key="6">
    <source>
        <dbReference type="ARBA" id="ARBA00023194"/>
    </source>
</evidence>
<dbReference type="SUPFAM" id="SSF53335">
    <property type="entry name" value="S-adenosyl-L-methionine-dependent methyltransferases"/>
    <property type="match status" value="1"/>
</dbReference>
<dbReference type="InterPro" id="IPR013217">
    <property type="entry name" value="Methyltransf_12"/>
</dbReference>
<dbReference type="Gene3D" id="3.40.47.10">
    <property type="match status" value="1"/>
</dbReference>
<dbReference type="Pfam" id="PF16197">
    <property type="entry name" value="KAsynt_C_assoc"/>
    <property type="match status" value="1"/>
</dbReference>
<keyword evidence="3" id="KW-0597">Phosphoprotein</keyword>
<dbReference type="SMART" id="SM00822">
    <property type="entry name" value="PKS_KR"/>
    <property type="match status" value="1"/>
</dbReference>
<evidence type="ECO:0000256" key="8">
    <source>
        <dbReference type="ARBA" id="ARBA00023315"/>
    </source>
</evidence>
<dbReference type="InterPro" id="IPR006162">
    <property type="entry name" value="Ppantetheine_attach_site"/>
</dbReference>
<evidence type="ECO:0000259" key="12">
    <source>
        <dbReference type="PROSITE" id="PS52019"/>
    </source>
</evidence>
<dbReference type="Gene3D" id="3.30.70.3290">
    <property type="match status" value="1"/>
</dbReference>
<dbReference type="InterPro" id="IPR057326">
    <property type="entry name" value="KR_dom"/>
</dbReference>
<dbReference type="InterPro" id="IPR013154">
    <property type="entry name" value="ADH-like_N"/>
</dbReference>
<dbReference type="Pfam" id="PF00107">
    <property type="entry name" value="ADH_zinc_N"/>
    <property type="match status" value="1"/>
</dbReference>
<evidence type="ECO:0000256" key="9">
    <source>
        <dbReference type="PROSITE-ProRule" id="PRU01363"/>
    </source>
</evidence>
<feature type="region of interest" description="N-terminal hotdog fold" evidence="9">
    <location>
        <begin position="897"/>
        <end position="1018"/>
    </location>
</feature>
<dbReference type="RefSeq" id="WP_409119942.1">
    <property type="nucleotide sequence ID" value="NZ_JBJVNI010000001.1"/>
</dbReference>
<gene>
    <name evidence="13" type="ORF">ACKI18_00145</name>
</gene>
<protein>
    <submittedName>
        <fullName evidence="13">SDR family NAD(P)-dependent oxidoreductase</fullName>
    </submittedName>
</protein>
<dbReference type="PANTHER" id="PTHR43775:SF37">
    <property type="entry name" value="SI:DKEY-61P9.11"/>
    <property type="match status" value="1"/>
</dbReference>
<dbReference type="InterPro" id="IPR036291">
    <property type="entry name" value="NAD(P)-bd_dom_sf"/>
</dbReference>
<dbReference type="Gene3D" id="1.10.1200.10">
    <property type="entry name" value="ACP-like"/>
    <property type="match status" value="1"/>
</dbReference>
<dbReference type="CDD" id="cd05195">
    <property type="entry name" value="enoyl_red"/>
    <property type="match status" value="1"/>
</dbReference>
<dbReference type="SMART" id="SM00823">
    <property type="entry name" value="PKS_PP"/>
    <property type="match status" value="1"/>
</dbReference>
<dbReference type="InterPro" id="IPR042104">
    <property type="entry name" value="PKS_dehydratase_sf"/>
</dbReference>
<dbReference type="InterPro" id="IPR014030">
    <property type="entry name" value="Ketoacyl_synth_N"/>
</dbReference>
<dbReference type="Pfam" id="PF00550">
    <property type="entry name" value="PP-binding"/>
    <property type="match status" value="1"/>
</dbReference>
<dbReference type="InterPro" id="IPR009081">
    <property type="entry name" value="PP-bd_ACP"/>
</dbReference>
<dbReference type="Gene3D" id="3.40.366.10">
    <property type="entry name" value="Malonyl-Coenzyme A Acyl Carrier Protein, domain 2"/>
    <property type="match status" value="1"/>
</dbReference>
<evidence type="ECO:0000313" key="14">
    <source>
        <dbReference type="Proteomes" id="UP001631957"/>
    </source>
</evidence>
<proteinExistence type="predicted"/>
<keyword evidence="6" id="KW-0045">Antibiotic biosynthesis</keyword>
<dbReference type="Pfam" id="PF08240">
    <property type="entry name" value="ADH_N"/>
    <property type="match status" value="1"/>
</dbReference>
<dbReference type="InterPro" id="IPR036736">
    <property type="entry name" value="ACP-like_sf"/>
</dbReference>
<accession>A0ABW9HGC5</accession>
<evidence type="ECO:0000256" key="4">
    <source>
        <dbReference type="ARBA" id="ARBA00022679"/>
    </source>
</evidence>
<dbReference type="PROSITE" id="PS50075">
    <property type="entry name" value="CARRIER"/>
    <property type="match status" value="1"/>
</dbReference>
<dbReference type="SUPFAM" id="SSF55048">
    <property type="entry name" value="Probable ACP-binding domain of malonyl-CoA ACP transacylase"/>
    <property type="match status" value="1"/>
</dbReference>
<dbReference type="InterPro" id="IPR020843">
    <property type="entry name" value="ER"/>
</dbReference>
<feature type="domain" description="Carrier" evidence="10">
    <location>
        <begin position="2407"/>
        <end position="2484"/>
    </location>
</feature>
<evidence type="ECO:0000313" key="13">
    <source>
        <dbReference type="EMBL" id="MFM9607115.1"/>
    </source>
</evidence>
<dbReference type="InterPro" id="IPR014031">
    <property type="entry name" value="Ketoacyl_synth_C"/>
</dbReference>
<dbReference type="Proteomes" id="UP001631957">
    <property type="component" value="Unassembled WGS sequence"/>
</dbReference>
<dbReference type="InterPro" id="IPR049551">
    <property type="entry name" value="PKS_DH_C"/>
</dbReference>
<reference evidence="13 14" key="1">
    <citation type="submission" date="2024-12" db="EMBL/GenBank/DDBJ databases">
        <title>Forecasting of Potato common scab and diversities of Pathogenic streptomyces spp. in china.</title>
        <authorList>
            <person name="Handique U."/>
            <person name="Wu J."/>
        </authorList>
    </citation>
    <scope>NUCLEOTIDE SEQUENCE [LARGE SCALE GENOMIC DNA]</scope>
    <source>
        <strain evidence="13 14">ZRIMU1530</strain>
    </source>
</reference>
<dbReference type="InterPro" id="IPR013968">
    <property type="entry name" value="PKS_KR"/>
</dbReference>
<dbReference type="InterPro" id="IPR029063">
    <property type="entry name" value="SAM-dependent_MTases_sf"/>
</dbReference>
<keyword evidence="4" id="KW-0808">Transferase</keyword>
<evidence type="ECO:0000256" key="1">
    <source>
        <dbReference type="ARBA" id="ARBA00004792"/>
    </source>
</evidence>
<dbReference type="EMBL" id="JBJVNI010000001">
    <property type="protein sequence ID" value="MFM9607115.1"/>
    <property type="molecule type" value="Genomic_DNA"/>
</dbReference>
<dbReference type="Pfam" id="PF08242">
    <property type="entry name" value="Methyltransf_12"/>
    <property type="match status" value="1"/>
</dbReference>
<dbReference type="Gene3D" id="3.90.180.10">
    <property type="entry name" value="Medium-chain alcohol dehydrogenases, catalytic domain"/>
    <property type="match status" value="1"/>
</dbReference>
<dbReference type="InterPro" id="IPR050091">
    <property type="entry name" value="PKS_NRPS_Biosynth_Enz"/>
</dbReference>
<dbReference type="InterPro" id="IPR020841">
    <property type="entry name" value="PKS_Beta-ketoAc_synthase_dom"/>
</dbReference>
<dbReference type="InterPro" id="IPR032821">
    <property type="entry name" value="PKS_assoc"/>
</dbReference>
<dbReference type="InterPro" id="IPR014043">
    <property type="entry name" value="Acyl_transferase_dom"/>
</dbReference>
<comment type="caution">
    <text evidence="13">The sequence shown here is derived from an EMBL/GenBank/DDBJ whole genome shotgun (WGS) entry which is preliminary data.</text>
</comment>
<dbReference type="PANTHER" id="PTHR43775">
    <property type="entry name" value="FATTY ACID SYNTHASE"/>
    <property type="match status" value="1"/>
</dbReference>
<dbReference type="Pfam" id="PF14765">
    <property type="entry name" value="PS-DH"/>
    <property type="match status" value="1"/>
</dbReference>
<dbReference type="PROSITE" id="PS52004">
    <property type="entry name" value="KS3_2"/>
    <property type="match status" value="1"/>
</dbReference>
<dbReference type="SUPFAM" id="SSF52151">
    <property type="entry name" value="FabD/lysophospholipase-like"/>
    <property type="match status" value="1"/>
</dbReference>
<dbReference type="Pfam" id="PF08659">
    <property type="entry name" value="KR"/>
    <property type="match status" value="1"/>
</dbReference>
<dbReference type="SMART" id="SM00829">
    <property type="entry name" value="PKS_ER"/>
    <property type="match status" value="1"/>
</dbReference>
<name>A0ABW9HGC5_9ACTN</name>
<dbReference type="SUPFAM" id="SSF47336">
    <property type="entry name" value="ACP-like"/>
    <property type="match status" value="1"/>
</dbReference>
<dbReference type="Gene3D" id="3.40.50.720">
    <property type="entry name" value="NAD(P)-binding Rossmann-like Domain"/>
    <property type="match status" value="3"/>
</dbReference>
<evidence type="ECO:0000259" key="10">
    <source>
        <dbReference type="PROSITE" id="PS50075"/>
    </source>
</evidence>
<dbReference type="InterPro" id="IPR013149">
    <property type="entry name" value="ADH-like_C"/>
</dbReference>
<keyword evidence="14" id="KW-1185">Reference proteome</keyword>
<dbReference type="SMART" id="SM00825">
    <property type="entry name" value="PKS_KS"/>
    <property type="match status" value="1"/>
</dbReference>
<evidence type="ECO:0000256" key="7">
    <source>
        <dbReference type="ARBA" id="ARBA00023268"/>
    </source>
</evidence>
<dbReference type="InterPro" id="IPR001227">
    <property type="entry name" value="Ac_transferase_dom_sf"/>
</dbReference>
<dbReference type="Pfam" id="PF02801">
    <property type="entry name" value="Ketoacyl-synt_C"/>
    <property type="match status" value="1"/>
</dbReference>
<dbReference type="InterPro" id="IPR011032">
    <property type="entry name" value="GroES-like_sf"/>
</dbReference>
<evidence type="ECO:0000256" key="5">
    <source>
        <dbReference type="ARBA" id="ARBA00022857"/>
    </source>
</evidence>